<organism evidence="14 15">
    <name type="scientific">Mycobacterium saskatchewanense</name>
    <dbReference type="NCBI Taxonomy" id="220927"/>
    <lineage>
        <taxon>Bacteria</taxon>
        <taxon>Bacillati</taxon>
        <taxon>Actinomycetota</taxon>
        <taxon>Actinomycetes</taxon>
        <taxon>Mycobacteriales</taxon>
        <taxon>Mycobacteriaceae</taxon>
        <taxon>Mycobacterium</taxon>
        <taxon>Mycobacterium simiae complex</taxon>
    </lineage>
</organism>
<reference evidence="14 15" key="1">
    <citation type="submission" date="2016-01" db="EMBL/GenBank/DDBJ databases">
        <title>The new phylogeny of the genus Mycobacterium.</title>
        <authorList>
            <person name="Tarcisio F."/>
            <person name="Conor M."/>
            <person name="Antonella G."/>
            <person name="Elisabetta G."/>
            <person name="Giulia F.S."/>
            <person name="Sara T."/>
            <person name="Anna F."/>
            <person name="Clotilde B."/>
            <person name="Roberto B."/>
            <person name="Veronica D.S."/>
            <person name="Fabio R."/>
            <person name="Monica P."/>
            <person name="Olivier J."/>
            <person name="Enrico T."/>
            <person name="Nicola S."/>
        </authorList>
    </citation>
    <scope>NUCLEOTIDE SEQUENCE [LARGE SCALE GENOMIC DNA]</scope>
    <source>
        <strain evidence="14 15">DSM 44616</strain>
    </source>
</reference>
<feature type="signal peptide" evidence="12">
    <location>
        <begin position="1"/>
        <end position="24"/>
    </location>
</feature>
<comment type="caution">
    <text evidence="14">The sequence shown here is derived from an EMBL/GenBank/DDBJ whole genome shotgun (WGS) entry which is preliminary data.</text>
</comment>
<comment type="similarity">
    <text evidence="1 9">Belongs to the peptidase S11 family.</text>
</comment>
<evidence type="ECO:0000256" key="9">
    <source>
        <dbReference type="RuleBase" id="RU004016"/>
    </source>
</evidence>
<evidence type="ECO:0000256" key="3">
    <source>
        <dbReference type="ARBA" id="ARBA00022801"/>
    </source>
</evidence>
<keyword evidence="14" id="KW-0645">Protease</keyword>
<evidence type="ECO:0000256" key="7">
    <source>
        <dbReference type="PIRSR" id="PIRSR618044-1"/>
    </source>
</evidence>
<protein>
    <submittedName>
        <fullName evidence="14">D-alanyl-D-alanine carboxypeptidase</fullName>
    </submittedName>
</protein>
<keyword evidence="11" id="KW-0472">Membrane</keyword>
<dbReference type="AlphaFoldDB" id="A0AAJ3NUG1"/>
<keyword evidence="2 12" id="KW-0732">Signal</keyword>
<keyword evidence="14" id="KW-0121">Carboxypeptidase</keyword>
<keyword evidence="15" id="KW-1185">Reference proteome</keyword>
<evidence type="ECO:0000259" key="13">
    <source>
        <dbReference type="Pfam" id="PF00768"/>
    </source>
</evidence>
<dbReference type="InterPro" id="IPR001967">
    <property type="entry name" value="Peptidase_S11_N"/>
</dbReference>
<evidence type="ECO:0000256" key="12">
    <source>
        <dbReference type="SAM" id="SignalP"/>
    </source>
</evidence>
<dbReference type="GO" id="GO:0006508">
    <property type="term" value="P:proteolysis"/>
    <property type="evidence" value="ECO:0007669"/>
    <property type="project" value="InterPro"/>
</dbReference>
<evidence type="ECO:0000256" key="8">
    <source>
        <dbReference type="PIRSR" id="PIRSR618044-2"/>
    </source>
</evidence>
<name>A0AAJ3NUG1_9MYCO</name>
<dbReference type="EMBL" id="LQPR01000002">
    <property type="protein sequence ID" value="ORW75462.1"/>
    <property type="molecule type" value="Genomic_DNA"/>
</dbReference>
<dbReference type="SUPFAM" id="SSF56601">
    <property type="entry name" value="beta-lactamase/transpeptidase-like"/>
    <property type="match status" value="1"/>
</dbReference>
<feature type="compositionally biased region" description="Low complexity" evidence="10">
    <location>
        <begin position="31"/>
        <end position="48"/>
    </location>
</feature>
<feature type="region of interest" description="Disordered" evidence="10">
    <location>
        <begin position="31"/>
        <end position="74"/>
    </location>
</feature>
<proteinExistence type="inferred from homology"/>
<evidence type="ECO:0000256" key="5">
    <source>
        <dbReference type="ARBA" id="ARBA00022984"/>
    </source>
</evidence>
<feature type="active site" description="Acyl-ester intermediate" evidence="7">
    <location>
        <position position="131"/>
    </location>
</feature>
<dbReference type="Proteomes" id="UP000193387">
    <property type="component" value="Unassembled WGS sequence"/>
</dbReference>
<dbReference type="Pfam" id="PF00768">
    <property type="entry name" value="Peptidase_S11"/>
    <property type="match status" value="1"/>
</dbReference>
<feature type="active site" evidence="7">
    <location>
        <position position="186"/>
    </location>
</feature>
<evidence type="ECO:0000313" key="14">
    <source>
        <dbReference type="EMBL" id="ORW75462.1"/>
    </source>
</evidence>
<feature type="domain" description="Peptidase S11 D-alanyl-D-alanine carboxypeptidase A N-terminal" evidence="13">
    <location>
        <begin position="99"/>
        <end position="320"/>
    </location>
</feature>
<keyword evidence="4" id="KW-0133">Cell shape</keyword>
<dbReference type="PANTHER" id="PTHR21581:SF33">
    <property type="entry name" value="D-ALANYL-D-ALANINE CARBOXYPEPTIDASE DACB"/>
    <property type="match status" value="1"/>
</dbReference>
<keyword evidence="6" id="KW-0961">Cell wall biogenesis/degradation</keyword>
<keyword evidence="11" id="KW-0812">Transmembrane</keyword>
<dbReference type="InterPro" id="IPR018044">
    <property type="entry name" value="Peptidase_S11"/>
</dbReference>
<dbReference type="InterPro" id="IPR012338">
    <property type="entry name" value="Beta-lactam/transpept-like"/>
</dbReference>
<dbReference type="Gene3D" id="3.40.710.10">
    <property type="entry name" value="DD-peptidase/beta-lactamase superfamily"/>
    <property type="match status" value="1"/>
</dbReference>
<feature type="active site" description="Proton acceptor" evidence="7">
    <location>
        <position position="134"/>
    </location>
</feature>
<evidence type="ECO:0000256" key="2">
    <source>
        <dbReference type="ARBA" id="ARBA00022729"/>
    </source>
</evidence>
<gene>
    <name evidence="14" type="ORF">AWC23_02715</name>
</gene>
<evidence type="ECO:0000256" key="4">
    <source>
        <dbReference type="ARBA" id="ARBA00022960"/>
    </source>
</evidence>
<evidence type="ECO:0000313" key="15">
    <source>
        <dbReference type="Proteomes" id="UP000193387"/>
    </source>
</evidence>
<dbReference type="GO" id="GO:0008360">
    <property type="term" value="P:regulation of cell shape"/>
    <property type="evidence" value="ECO:0007669"/>
    <property type="project" value="UniProtKB-KW"/>
</dbReference>
<evidence type="ECO:0000256" key="11">
    <source>
        <dbReference type="SAM" id="Phobius"/>
    </source>
</evidence>
<dbReference type="PANTHER" id="PTHR21581">
    <property type="entry name" value="D-ALANYL-D-ALANINE CARBOXYPEPTIDASE"/>
    <property type="match status" value="1"/>
</dbReference>
<feature type="transmembrane region" description="Helical" evidence="11">
    <location>
        <begin position="386"/>
        <end position="405"/>
    </location>
</feature>
<accession>A0AAJ3NUG1</accession>
<evidence type="ECO:0000256" key="6">
    <source>
        <dbReference type="ARBA" id="ARBA00023316"/>
    </source>
</evidence>
<dbReference type="PRINTS" id="PR00725">
    <property type="entry name" value="DADACBPTASE1"/>
</dbReference>
<feature type="chain" id="PRO_5042545373" evidence="12">
    <location>
        <begin position="25"/>
        <end position="415"/>
    </location>
</feature>
<keyword evidence="11" id="KW-1133">Transmembrane helix</keyword>
<evidence type="ECO:0000256" key="1">
    <source>
        <dbReference type="ARBA" id="ARBA00007164"/>
    </source>
</evidence>
<keyword evidence="5" id="KW-0573">Peptidoglycan synthesis</keyword>
<sequence length="415" mass="42734">MNVLRSASCLAAAAFLTAAPVLFATPGALPKAAAEPNPGPNAAPANCPFKVNTPPAVDSSEAPQAGDPPIPLAVPAKPVGGDALGGCGIVTAPDTPPLPTDVSADAWLVADLDSGAVVAAKDPHGRHRPASIIKVLVAMASINAFNLNKSVPGTAEDAAAEGTKVGVDEGGVFTINQLLHGLLMHSGNDAAHALAMQLGGMQQAVEKINVLAAKLGGRDTRVATPSGLDGPGMSTSAYDIGLFYRYAWQNPTFADIVATRSFDFPGHGDHPGYELENDNQLLYKYPGALGGKTGYTDDAGQTFVGAANRNGRRLMAVLLHGTRVPIAPWEQAAHLLDYGFATPQGTQVGSLIEPDPSLLPKHDSATDRQTGAQAAGLIPSGDAMPVRVGVAVVGTIVVFSLIMVARSMNRRPQHR</sequence>
<dbReference type="GO" id="GO:0009002">
    <property type="term" value="F:serine-type D-Ala-D-Ala carboxypeptidase activity"/>
    <property type="evidence" value="ECO:0007669"/>
    <property type="project" value="InterPro"/>
</dbReference>
<dbReference type="GO" id="GO:0071555">
    <property type="term" value="P:cell wall organization"/>
    <property type="evidence" value="ECO:0007669"/>
    <property type="project" value="UniProtKB-KW"/>
</dbReference>
<feature type="binding site" evidence="8">
    <location>
        <position position="292"/>
    </location>
    <ligand>
        <name>substrate</name>
    </ligand>
</feature>
<dbReference type="GO" id="GO:0009252">
    <property type="term" value="P:peptidoglycan biosynthetic process"/>
    <property type="evidence" value="ECO:0007669"/>
    <property type="project" value="UniProtKB-KW"/>
</dbReference>
<dbReference type="RefSeq" id="WP_085253655.1">
    <property type="nucleotide sequence ID" value="NZ_AP022573.1"/>
</dbReference>
<keyword evidence="3" id="KW-0378">Hydrolase</keyword>
<evidence type="ECO:0000256" key="10">
    <source>
        <dbReference type="SAM" id="MobiDB-lite"/>
    </source>
</evidence>